<evidence type="ECO:0000313" key="1">
    <source>
        <dbReference type="EMBL" id="MBP2378947.1"/>
    </source>
</evidence>
<dbReference type="RefSeq" id="WP_210098096.1">
    <property type="nucleotide sequence ID" value="NZ_BAAAIO010000003.1"/>
</dbReference>
<protein>
    <submittedName>
        <fullName evidence="1">Uncharacterized protein</fullName>
    </submittedName>
</protein>
<comment type="caution">
    <text evidence="1">The sequence shown here is derived from an EMBL/GenBank/DDBJ whole genome shotgun (WGS) entry which is preliminary data.</text>
</comment>
<gene>
    <name evidence="1" type="ORF">JOF42_002442</name>
</gene>
<keyword evidence="2" id="KW-1185">Reference proteome</keyword>
<reference evidence="1 2" key="1">
    <citation type="submission" date="2021-03" db="EMBL/GenBank/DDBJ databases">
        <title>Sequencing the genomes of 1000 actinobacteria strains.</title>
        <authorList>
            <person name="Klenk H.-P."/>
        </authorList>
    </citation>
    <scope>NUCLEOTIDE SEQUENCE [LARGE SCALE GENOMIC DNA]</scope>
    <source>
        <strain evidence="1 2">DSM 13468</strain>
    </source>
</reference>
<name>A0ABS4WRW7_9MICO</name>
<dbReference type="EMBL" id="JAGIOA010000001">
    <property type="protein sequence ID" value="MBP2378947.1"/>
    <property type="molecule type" value="Genomic_DNA"/>
</dbReference>
<dbReference type="Proteomes" id="UP000703720">
    <property type="component" value="Unassembled WGS sequence"/>
</dbReference>
<accession>A0ABS4WRW7</accession>
<evidence type="ECO:0000313" key="2">
    <source>
        <dbReference type="Proteomes" id="UP000703720"/>
    </source>
</evidence>
<proteinExistence type="predicted"/>
<organism evidence="1 2">
    <name type="scientific">Microbacterium phyllosphaerae</name>
    <dbReference type="NCBI Taxonomy" id="124798"/>
    <lineage>
        <taxon>Bacteria</taxon>
        <taxon>Bacillati</taxon>
        <taxon>Actinomycetota</taxon>
        <taxon>Actinomycetes</taxon>
        <taxon>Micrococcales</taxon>
        <taxon>Microbacteriaceae</taxon>
        <taxon>Microbacterium</taxon>
    </lineage>
</organism>
<sequence>MSLTTNPIDTLTRLGIDTTMWAAREAHATDAVHYTFGHLSPANVLALAHLTAEGKWDISIKEHSRGIRVIFRNRR</sequence>